<keyword evidence="2 4" id="KW-0238">DNA-binding</keyword>
<dbReference type="InterPro" id="IPR036271">
    <property type="entry name" value="Tet_transcr_reg_TetR-rel_C_sf"/>
</dbReference>
<feature type="domain" description="HTH tetR-type" evidence="5">
    <location>
        <begin position="12"/>
        <end position="72"/>
    </location>
</feature>
<dbReference type="InterPro" id="IPR011075">
    <property type="entry name" value="TetR_C"/>
</dbReference>
<gene>
    <name evidence="6" type="ORF">HUO14_03435</name>
</gene>
<evidence type="ECO:0000259" key="5">
    <source>
        <dbReference type="PROSITE" id="PS50977"/>
    </source>
</evidence>
<dbReference type="Pfam" id="PF16925">
    <property type="entry name" value="TetR_C_13"/>
    <property type="match status" value="1"/>
</dbReference>
<dbReference type="PROSITE" id="PS50977">
    <property type="entry name" value="HTH_TETR_2"/>
    <property type="match status" value="1"/>
</dbReference>
<feature type="DNA-binding region" description="H-T-H motif" evidence="4">
    <location>
        <begin position="35"/>
        <end position="54"/>
    </location>
</feature>
<dbReference type="Pfam" id="PF00440">
    <property type="entry name" value="TetR_N"/>
    <property type="match status" value="1"/>
</dbReference>
<organism evidence="6 7">
    <name type="scientific">Parasphingorhabdus flavimaris</name>
    <dbReference type="NCBI Taxonomy" id="266812"/>
    <lineage>
        <taxon>Bacteria</taxon>
        <taxon>Pseudomonadati</taxon>
        <taxon>Pseudomonadota</taxon>
        <taxon>Alphaproteobacteria</taxon>
        <taxon>Sphingomonadales</taxon>
        <taxon>Sphingomonadaceae</taxon>
        <taxon>Parasphingorhabdus</taxon>
    </lineage>
</organism>
<dbReference type="PROSITE" id="PS01081">
    <property type="entry name" value="HTH_TETR_1"/>
    <property type="match status" value="1"/>
</dbReference>
<dbReference type="PANTHER" id="PTHR47506:SF1">
    <property type="entry name" value="HTH-TYPE TRANSCRIPTIONAL REGULATOR YJDC"/>
    <property type="match status" value="1"/>
</dbReference>
<name>A0ABX2MZV3_9SPHN</name>
<evidence type="ECO:0000256" key="1">
    <source>
        <dbReference type="ARBA" id="ARBA00023015"/>
    </source>
</evidence>
<sequence>MNASRSPAPARITAKTKLIDAAHDLVRRQGYAATTVDQICAAAGVTKGAFFHHFPSKEDLGVAAAAQWTARAAPLFELPPYTRLEDPLERLLGHIDMRMAMIDGPAEGFTCFVGTMAQETFASNEALREASSESITAYCEALAVDVQAAIDRHGIRDNITAESVAWHVQTVLQGAFVIAKASGDPEKARESVRHLRRYIEAIFNISS</sequence>
<evidence type="ECO:0000313" key="6">
    <source>
        <dbReference type="EMBL" id="NVD26959.1"/>
    </source>
</evidence>
<proteinExistence type="predicted"/>
<dbReference type="PRINTS" id="PR00455">
    <property type="entry name" value="HTHTETR"/>
</dbReference>
<evidence type="ECO:0000256" key="4">
    <source>
        <dbReference type="PROSITE-ProRule" id="PRU00335"/>
    </source>
</evidence>
<reference evidence="6 7" key="1">
    <citation type="submission" date="2020-06" db="EMBL/GenBank/DDBJ databases">
        <authorList>
            <person name="Kim S.-J."/>
            <person name="Park S.-J."/>
        </authorList>
    </citation>
    <scope>NUCLEOTIDE SEQUENCE [LARGE SCALE GENOMIC DNA]</scope>
    <source>
        <strain evidence="6 7">SW-151</strain>
    </source>
</reference>
<dbReference type="PANTHER" id="PTHR47506">
    <property type="entry name" value="TRANSCRIPTIONAL REGULATORY PROTEIN"/>
    <property type="match status" value="1"/>
</dbReference>
<dbReference type="InterPro" id="IPR001647">
    <property type="entry name" value="HTH_TetR"/>
</dbReference>
<protein>
    <submittedName>
        <fullName evidence="6">TetR/AcrR family transcriptional regulator</fullName>
    </submittedName>
</protein>
<accession>A0ABX2MZV3</accession>
<dbReference type="InterPro" id="IPR023772">
    <property type="entry name" value="DNA-bd_HTH_TetR-type_CS"/>
</dbReference>
<keyword evidence="7" id="KW-1185">Reference proteome</keyword>
<dbReference type="SUPFAM" id="SSF48498">
    <property type="entry name" value="Tetracyclin repressor-like, C-terminal domain"/>
    <property type="match status" value="1"/>
</dbReference>
<dbReference type="EMBL" id="JABWMH010000001">
    <property type="protein sequence ID" value="NVD26959.1"/>
    <property type="molecule type" value="Genomic_DNA"/>
</dbReference>
<keyword evidence="3" id="KW-0804">Transcription</keyword>
<evidence type="ECO:0000313" key="7">
    <source>
        <dbReference type="Proteomes" id="UP000652427"/>
    </source>
</evidence>
<dbReference type="Proteomes" id="UP000652427">
    <property type="component" value="Unassembled WGS sequence"/>
</dbReference>
<dbReference type="RefSeq" id="WP_176278464.1">
    <property type="nucleotide sequence ID" value="NZ_JABWMH010000001.1"/>
</dbReference>
<evidence type="ECO:0000256" key="2">
    <source>
        <dbReference type="ARBA" id="ARBA00023125"/>
    </source>
</evidence>
<comment type="caution">
    <text evidence="6">The sequence shown here is derived from an EMBL/GenBank/DDBJ whole genome shotgun (WGS) entry which is preliminary data.</text>
</comment>
<keyword evidence="1" id="KW-0805">Transcription regulation</keyword>
<dbReference type="SUPFAM" id="SSF46689">
    <property type="entry name" value="Homeodomain-like"/>
    <property type="match status" value="1"/>
</dbReference>
<evidence type="ECO:0000256" key="3">
    <source>
        <dbReference type="ARBA" id="ARBA00023163"/>
    </source>
</evidence>
<dbReference type="InterPro" id="IPR009057">
    <property type="entry name" value="Homeodomain-like_sf"/>
</dbReference>
<dbReference type="Gene3D" id="1.10.357.10">
    <property type="entry name" value="Tetracycline Repressor, domain 2"/>
    <property type="match status" value="1"/>
</dbReference>